<gene>
    <name evidence="2" type="ORF">SAMN02745824_1966</name>
</gene>
<keyword evidence="1" id="KW-0472">Membrane</keyword>
<keyword evidence="1" id="KW-1133">Transmembrane helix</keyword>
<evidence type="ECO:0000313" key="2">
    <source>
        <dbReference type="EMBL" id="SIN83402.1"/>
    </source>
</evidence>
<accession>A0A1N6EK28</accession>
<name>A0A1N6EK28_9SPHN</name>
<reference evidence="3" key="1">
    <citation type="submission" date="2016-11" db="EMBL/GenBank/DDBJ databases">
        <authorList>
            <person name="Varghese N."/>
            <person name="Submissions S."/>
        </authorList>
    </citation>
    <scope>NUCLEOTIDE SEQUENCE [LARGE SCALE GENOMIC DNA]</scope>
    <source>
        <strain evidence="3">DSM 22363</strain>
    </source>
</reference>
<keyword evidence="1" id="KW-0812">Transmembrane</keyword>
<dbReference type="Proteomes" id="UP000185192">
    <property type="component" value="Unassembled WGS sequence"/>
</dbReference>
<dbReference type="EMBL" id="FSQW01000002">
    <property type="protein sequence ID" value="SIN83402.1"/>
    <property type="molecule type" value="Genomic_DNA"/>
</dbReference>
<dbReference type="AlphaFoldDB" id="A0A1N6EK28"/>
<proteinExistence type="predicted"/>
<sequence>MASFLLKRLRKPFDASRQGAVLPALIILHMLLVLVVTVPAGM</sequence>
<feature type="transmembrane region" description="Helical" evidence="1">
    <location>
        <begin position="20"/>
        <end position="40"/>
    </location>
</feature>
<evidence type="ECO:0000256" key="1">
    <source>
        <dbReference type="SAM" id="Phobius"/>
    </source>
</evidence>
<organism evidence="2 3">
    <name type="scientific">Parasphingorhabdus marina DSM 22363</name>
    <dbReference type="NCBI Taxonomy" id="1123272"/>
    <lineage>
        <taxon>Bacteria</taxon>
        <taxon>Pseudomonadati</taxon>
        <taxon>Pseudomonadota</taxon>
        <taxon>Alphaproteobacteria</taxon>
        <taxon>Sphingomonadales</taxon>
        <taxon>Sphingomonadaceae</taxon>
        <taxon>Parasphingorhabdus</taxon>
    </lineage>
</organism>
<dbReference type="RefSeq" id="WP_275425813.1">
    <property type="nucleotide sequence ID" value="NZ_FSQW01000002.1"/>
</dbReference>
<protein>
    <submittedName>
        <fullName evidence="2">Uncharacterized protein</fullName>
    </submittedName>
</protein>
<evidence type="ECO:0000313" key="3">
    <source>
        <dbReference type="Proteomes" id="UP000185192"/>
    </source>
</evidence>
<keyword evidence="3" id="KW-1185">Reference proteome</keyword>